<dbReference type="SUPFAM" id="SSF50242">
    <property type="entry name" value="TIMP-like"/>
    <property type="match status" value="1"/>
</dbReference>
<protein>
    <submittedName>
        <fullName evidence="5">Metalloproteinase inhibitor 1</fullName>
    </submittedName>
</protein>
<dbReference type="InterPro" id="IPR008993">
    <property type="entry name" value="TIMP-like_OB-fold"/>
</dbReference>
<keyword evidence="5" id="KW-0481">Metalloenzyme inhibitor</keyword>
<dbReference type="Gene3D" id="2.40.50.120">
    <property type="match status" value="1"/>
</dbReference>
<name>A0AAW1BZI0_CROAD</name>
<dbReference type="AlphaFoldDB" id="A0AAW1BZI0"/>
<dbReference type="InterPro" id="IPR001820">
    <property type="entry name" value="TIMP"/>
</dbReference>
<evidence type="ECO:0000313" key="6">
    <source>
        <dbReference type="Proteomes" id="UP001474421"/>
    </source>
</evidence>
<evidence type="ECO:0000256" key="4">
    <source>
        <dbReference type="PIRSR" id="PIRSR601820-3"/>
    </source>
</evidence>
<keyword evidence="4" id="KW-1015">Disulfide bond</keyword>
<gene>
    <name evidence="5" type="ORF">NXF25_006284</name>
</gene>
<sequence>MLLGDLTEACTCKPLGLRKACCKHNFVMRDLFTGVQQDPDSPSYMRINKFSIQPIRVFKGSRGAVNARVLYSSESDSFCGYKRKGPFQEDDYVISESQHRFYIVVTKTGCSIPSVALPRH</sequence>
<feature type="disulfide bond" evidence="4">
    <location>
        <begin position="10"/>
        <end position="79"/>
    </location>
</feature>
<keyword evidence="3" id="KW-0479">Metal-binding</keyword>
<keyword evidence="2" id="KW-0964">Secreted</keyword>
<dbReference type="GO" id="GO:0008191">
    <property type="term" value="F:metalloendopeptidase inhibitor activity"/>
    <property type="evidence" value="ECO:0007669"/>
    <property type="project" value="InterPro"/>
</dbReference>
<feature type="binding site" evidence="3">
    <location>
        <position position="10"/>
    </location>
    <ligand>
        <name>Zn(2+)</name>
        <dbReference type="ChEBI" id="CHEBI:29105"/>
        <note>ligand shared with metalloproteinase partner</note>
    </ligand>
</feature>
<evidence type="ECO:0000313" key="5">
    <source>
        <dbReference type="EMBL" id="KAK9407510.1"/>
    </source>
</evidence>
<comment type="subcellular location">
    <subcellularLocation>
        <location evidence="1">Secreted</location>
    </subcellularLocation>
</comment>
<keyword evidence="5" id="KW-0483">Metalloprotease inhibitor</keyword>
<reference evidence="5 6" key="1">
    <citation type="journal article" date="2024" name="Proc. Natl. Acad. Sci. U.S.A.">
        <title>The genetic regulatory architecture and epigenomic basis for age-related changes in rattlesnake venom.</title>
        <authorList>
            <person name="Hogan M.P."/>
            <person name="Holding M.L."/>
            <person name="Nystrom G.S."/>
            <person name="Colston T.J."/>
            <person name="Bartlett D.A."/>
            <person name="Mason A.J."/>
            <person name="Ellsworth S.A."/>
            <person name="Rautsaw R.M."/>
            <person name="Lawrence K.C."/>
            <person name="Strickland J.L."/>
            <person name="He B."/>
            <person name="Fraser P."/>
            <person name="Margres M.J."/>
            <person name="Gilbert D.M."/>
            <person name="Gibbs H.L."/>
            <person name="Parkinson C.L."/>
            <person name="Rokyta D.R."/>
        </authorList>
    </citation>
    <scope>NUCLEOTIDE SEQUENCE [LARGE SCALE GENOMIC DNA]</scope>
    <source>
        <strain evidence="5">DRR0105</strain>
    </source>
</reference>
<dbReference type="Pfam" id="PF00965">
    <property type="entry name" value="TIMP"/>
    <property type="match status" value="1"/>
</dbReference>
<dbReference type="EMBL" id="JAOTOJ010000002">
    <property type="protein sequence ID" value="KAK9407510.1"/>
    <property type="molecule type" value="Genomic_DNA"/>
</dbReference>
<evidence type="ECO:0000256" key="1">
    <source>
        <dbReference type="ARBA" id="ARBA00004613"/>
    </source>
</evidence>
<keyword evidence="5" id="KW-0646">Protease inhibitor</keyword>
<keyword evidence="6" id="KW-1185">Reference proteome</keyword>
<dbReference type="GO" id="GO:0046872">
    <property type="term" value="F:metal ion binding"/>
    <property type="evidence" value="ECO:0007669"/>
    <property type="project" value="UniProtKB-KW"/>
</dbReference>
<comment type="caution">
    <text evidence="5">The sequence shown here is derived from an EMBL/GenBank/DDBJ whole genome shotgun (WGS) entry which is preliminary data.</text>
</comment>
<dbReference type="GO" id="GO:0005576">
    <property type="term" value="C:extracellular region"/>
    <property type="evidence" value="ECO:0007669"/>
    <property type="project" value="UniProtKB-SubCell"/>
</dbReference>
<keyword evidence="3" id="KW-0862">Zinc</keyword>
<organism evidence="5 6">
    <name type="scientific">Crotalus adamanteus</name>
    <name type="common">Eastern diamondback rattlesnake</name>
    <dbReference type="NCBI Taxonomy" id="8729"/>
    <lineage>
        <taxon>Eukaryota</taxon>
        <taxon>Metazoa</taxon>
        <taxon>Chordata</taxon>
        <taxon>Craniata</taxon>
        <taxon>Vertebrata</taxon>
        <taxon>Euteleostomi</taxon>
        <taxon>Lepidosauria</taxon>
        <taxon>Squamata</taxon>
        <taxon>Bifurcata</taxon>
        <taxon>Unidentata</taxon>
        <taxon>Episquamata</taxon>
        <taxon>Toxicofera</taxon>
        <taxon>Serpentes</taxon>
        <taxon>Colubroidea</taxon>
        <taxon>Viperidae</taxon>
        <taxon>Crotalinae</taxon>
        <taxon>Crotalus</taxon>
    </lineage>
</organism>
<accession>A0AAW1BZI0</accession>
<dbReference type="Proteomes" id="UP001474421">
    <property type="component" value="Unassembled WGS sequence"/>
</dbReference>
<evidence type="ECO:0000256" key="2">
    <source>
        <dbReference type="ARBA" id="ARBA00022525"/>
    </source>
</evidence>
<proteinExistence type="predicted"/>
<evidence type="ECO:0000256" key="3">
    <source>
        <dbReference type="PIRSR" id="PIRSR601820-1"/>
    </source>
</evidence>